<evidence type="ECO:0000256" key="9">
    <source>
        <dbReference type="ARBA" id="ARBA00023136"/>
    </source>
</evidence>
<evidence type="ECO:0000256" key="5">
    <source>
        <dbReference type="ARBA" id="ARBA00022692"/>
    </source>
</evidence>
<keyword evidence="10" id="KW-0998">Cell outer membrane</keyword>
<organism evidence="12 13">
    <name type="scientific">Paraburkholderia monticola</name>
    <dbReference type="NCBI Taxonomy" id="1399968"/>
    <lineage>
        <taxon>Bacteria</taxon>
        <taxon>Pseudomonadati</taxon>
        <taxon>Pseudomonadota</taxon>
        <taxon>Betaproteobacteria</taxon>
        <taxon>Burkholderiales</taxon>
        <taxon>Burkholderiaceae</taxon>
        <taxon>Paraburkholderia</taxon>
    </lineage>
</organism>
<keyword evidence="5" id="KW-0812">Transmembrane</keyword>
<proteinExistence type="predicted"/>
<dbReference type="OrthoDB" id="8982743at2"/>
<dbReference type="PRINTS" id="PR00184">
    <property type="entry name" value="NEISSPPORIN"/>
</dbReference>
<dbReference type="SUPFAM" id="SSF56935">
    <property type="entry name" value="Porins"/>
    <property type="match status" value="1"/>
</dbReference>
<dbReference type="PANTHER" id="PTHR34501">
    <property type="entry name" value="PROTEIN YDDL-RELATED"/>
    <property type="match status" value="1"/>
</dbReference>
<dbReference type="InterPro" id="IPR050298">
    <property type="entry name" value="Gram-neg_bact_OMP"/>
</dbReference>
<dbReference type="CDD" id="cd00342">
    <property type="entry name" value="gram_neg_porins"/>
    <property type="match status" value="1"/>
</dbReference>
<dbReference type="PANTHER" id="PTHR34501:SF9">
    <property type="entry name" value="MAJOR OUTER MEMBRANE PROTEIN P.IA"/>
    <property type="match status" value="1"/>
</dbReference>
<evidence type="ECO:0000256" key="1">
    <source>
        <dbReference type="ARBA" id="ARBA00004571"/>
    </source>
</evidence>
<keyword evidence="3" id="KW-0813">Transport</keyword>
<dbReference type="GO" id="GO:0009279">
    <property type="term" value="C:cell outer membrane"/>
    <property type="evidence" value="ECO:0007669"/>
    <property type="project" value="UniProtKB-SubCell"/>
</dbReference>
<keyword evidence="9" id="KW-0472">Membrane</keyword>
<comment type="caution">
    <text evidence="12">The sequence shown here is derived from an EMBL/GenBank/DDBJ whole genome shotgun (WGS) entry which is preliminary data.</text>
</comment>
<dbReference type="InterPro" id="IPR033900">
    <property type="entry name" value="Gram_neg_porin_domain"/>
</dbReference>
<evidence type="ECO:0000256" key="3">
    <source>
        <dbReference type="ARBA" id="ARBA00022448"/>
    </source>
</evidence>
<dbReference type="AlphaFoldDB" id="A0A149PFJ1"/>
<dbReference type="GO" id="GO:0015288">
    <property type="term" value="F:porin activity"/>
    <property type="evidence" value="ECO:0007669"/>
    <property type="project" value="UniProtKB-KW"/>
</dbReference>
<evidence type="ECO:0000259" key="11">
    <source>
        <dbReference type="Pfam" id="PF13609"/>
    </source>
</evidence>
<sequence length="382" mass="40810">MQKKQLAGLLIASGIGVGAHAQNSVTLYGLIDQGLTYTSNVRGHSNWEIMSGEAQGSRWGLKGSEDLGGGMQALFVLENGFDASSGRLMEGGRMFGRQAYVGLSKNGVGSLTFGRQYDSLVEFLGPLTANGNWGGFMFDHPYGNDNTDNFFRLDNAVQFNSANWSGFQLSTTYAFSNSAGQFSKNNAQSVGAGYSNGPLTIGVGYLNVNDPGANTVGAVTTDDAGFLASRQTVYGAGVSYQIGQSTLGFVYTHTDLKDPTSFQFISGSIVPPGQTLSSLKFDNFEVNATYYATPALLLGAMYYYTQGKLDASASDSKLHWQMVGLIADYNLSKRTDVYVAGTYMKVNGNSGTALDNAYMTAADDSSSGREQVMARVGLRHKF</sequence>
<evidence type="ECO:0000256" key="7">
    <source>
        <dbReference type="ARBA" id="ARBA00023065"/>
    </source>
</evidence>
<dbReference type="Gene3D" id="2.40.160.10">
    <property type="entry name" value="Porin"/>
    <property type="match status" value="1"/>
</dbReference>
<dbReference type="InterPro" id="IPR002299">
    <property type="entry name" value="Porin_Neis"/>
</dbReference>
<dbReference type="PRINTS" id="PR00182">
    <property type="entry name" value="ECOLNEIPORIN"/>
</dbReference>
<protein>
    <recommendedName>
        <fullName evidence="11">Porin domain-containing protein</fullName>
    </recommendedName>
</protein>
<feature type="domain" description="Porin" evidence="11">
    <location>
        <begin position="18"/>
        <end position="348"/>
    </location>
</feature>
<evidence type="ECO:0000313" key="13">
    <source>
        <dbReference type="Proteomes" id="UP000075613"/>
    </source>
</evidence>
<evidence type="ECO:0000256" key="6">
    <source>
        <dbReference type="ARBA" id="ARBA00022729"/>
    </source>
</evidence>
<keyword evidence="7" id="KW-0406">Ion transport</keyword>
<dbReference type="Pfam" id="PF13609">
    <property type="entry name" value="Porin_4"/>
    <property type="match status" value="1"/>
</dbReference>
<comment type="subcellular location">
    <subcellularLocation>
        <location evidence="1">Cell outer membrane</location>
        <topology evidence="1">Multi-pass membrane protein</topology>
    </subcellularLocation>
</comment>
<evidence type="ECO:0000313" key="12">
    <source>
        <dbReference type="EMBL" id="KXU83793.1"/>
    </source>
</evidence>
<dbReference type="EMBL" id="LRBG01000037">
    <property type="protein sequence ID" value="KXU83793.1"/>
    <property type="molecule type" value="Genomic_DNA"/>
</dbReference>
<dbReference type="GO" id="GO:0034220">
    <property type="term" value="P:monoatomic ion transmembrane transport"/>
    <property type="evidence" value="ECO:0007669"/>
    <property type="project" value="InterPro"/>
</dbReference>
<dbReference type="RefSeq" id="WP_062132679.1">
    <property type="nucleotide sequence ID" value="NZ_LRBG01000037.1"/>
</dbReference>
<keyword evidence="13" id="KW-1185">Reference proteome</keyword>
<keyword evidence="6" id="KW-0732">Signal</keyword>
<reference evidence="12 13" key="1">
    <citation type="journal article" date="2015" name="Int. J. Syst. Evol. Microbiol.">
        <title>Burkholderia monticola sp. nov., isolated from mountain soil.</title>
        <authorList>
            <person name="Baek I."/>
            <person name="Seo B."/>
            <person name="Lee I."/>
            <person name="Yi H."/>
            <person name="Chun J."/>
        </authorList>
    </citation>
    <scope>NUCLEOTIDE SEQUENCE [LARGE SCALE GENOMIC DNA]</scope>
    <source>
        <strain evidence="12 13">JC2948</strain>
    </source>
</reference>
<keyword evidence="8" id="KW-0626">Porin</keyword>
<keyword evidence="4" id="KW-1134">Transmembrane beta strand</keyword>
<dbReference type="GO" id="GO:0046930">
    <property type="term" value="C:pore complex"/>
    <property type="evidence" value="ECO:0007669"/>
    <property type="project" value="UniProtKB-KW"/>
</dbReference>
<evidence type="ECO:0000256" key="2">
    <source>
        <dbReference type="ARBA" id="ARBA00011233"/>
    </source>
</evidence>
<comment type="subunit">
    <text evidence="2">Homotrimer.</text>
</comment>
<name>A0A149PFJ1_9BURK</name>
<accession>A0A149PFJ1</accession>
<dbReference type="Proteomes" id="UP000075613">
    <property type="component" value="Unassembled WGS sequence"/>
</dbReference>
<dbReference type="STRING" id="1399968.CI15_24940"/>
<dbReference type="InterPro" id="IPR023614">
    <property type="entry name" value="Porin_dom_sf"/>
</dbReference>
<gene>
    <name evidence="12" type="ORF">CI15_24940</name>
</gene>
<evidence type="ECO:0000256" key="4">
    <source>
        <dbReference type="ARBA" id="ARBA00022452"/>
    </source>
</evidence>
<evidence type="ECO:0000256" key="8">
    <source>
        <dbReference type="ARBA" id="ARBA00023114"/>
    </source>
</evidence>
<evidence type="ECO:0000256" key="10">
    <source>
        <dbReference type="ARBA" id="ARBA00023237"/>
    </source>
</evidence>
<dbReference type="InterPro" id="IPR001702">
    <property type="entry name" value="Porin_Gram-ve"/>
</dbReference>